<name>A0A6H1Z7M9_9ZZZZ</name>
<evidence type="ECO:0000313" key="2">
    <source>
        <dbReference type="EMBL" id="QJA43469.1"/>
    </source>
</evidence>
<reference evidence="2" key="1">
    <citation type="submission" date="2020-03" db="EMBL/GenBank/DDBJ databases">
        <title>The deep terrestrial virosphere.</title>
        <authorList>
            <person name="Holmfeldt K."/>
            <person name="Nilsson E."/>
            <person name="Simone D."/>
            <person name="Lopez-Fernandez M."/>
            <person name="Wu X."/>
            <person name="de Brujin I."/>
            <person name="Lundin D."/>
            <person name="Andersson A."/>
            <person name="Bertilsson S."/>
            <person name="Dopson M."/>
        </authorList>
    </citation>
    <scope>NUCLEOTIDE SEQUENCE</scope>
    <source>
        <strain evidence="2">MM171A00097</strain>
        <strain evidence="3">MM171B00542</strain>
    </source>
</reference>
<evidence type="ECO:0000313" key="3">
    <source>
        <dbReference type="EMBL" id="QJB03846.1"/>
    </source>
</evidence>
<feature type="compositionally biased region" description="Basic and acidic residues" evidence="1">
    <location>
        <begin position="1"/>
        <end position="13"/>
    </location>
</feature>
<accession>A0A6H1Z7M9</accession>
<organism evidence="2">
    <name type="scientific">viral metagenome</name>
    <dbReference type="NCBI Taxonomy" id="1070528"/>
    <lineage>
        <taxon>unclassified sequences</taxon>
        <taxon>metagenomes</taxon>
        <taxon>organismal metagenomes</taxon>
    </lineage>
</organism>
<dbReference type="EMBL" id="MT143863">
    <property type="protein sequence ID" value="QJB03846.1"/>
    <property type="molecule type" value="Genomic_DNA"/>
</dbReference>
<feature type="region of interest" description="Disordered" evidence="1">
    <location>
        <begin position="1"/>
        <end position="24"/>
    </location>
</feature>
<protein>
    <submittedName>
        <fullName evidence="2">Uncharacterized protein</fullName>
    </submittedName>
</protein>
<dbReference type="EMBL" id="MT143710">
    <property type="protein sequence ID" value="QJA43469.1"/>
    <property type="molecule type" value="Genomic_DNA"/>
</dbReference>
<gene>
    <name evidence="2" type="ORF">MM171A00097_0116</name>
    <name evidence="3" type="ORF">MM171B00542_0017</name>
</gene>
<proteinExistence type="predicted"/>
<evidence type="ECO:0000256" key="1">
    <source>
        <dbReference type="SAM" id="MobiDB-lite"/>
    </source>
</evidence>
<sequence length="86" mass="10090">MSKEFEDLKEALRKPATPEAMREAAQRFREYERVKRLSGKPGSKPTLVSLGFRKDYPTQIDVRDIPREMETNPAFFEQMRKIVGEE</sequence>
<dbReference type="AlphaFoldDB" id="A0A6H1Z7M9"/>